<dbReference type="SUPFAM" id="SSF55729">
    <property type="entry name" value="Acyl-CoA N-acyltransferases (Nat)"/>
    <property type="match status" value="1"/>
</dbReference>
<accession>A0A7V7KI26</accession>
<dbReference type="InterPro" id="IPR016181">
    <property type="entry name" value="Acyl_CoA_acyltransferase"/>
</dbReference>
<organism evidence="1 2">
    <name type="scientific">Billgrantia pellis</name>
    <dbReference type="NCBI Taxonomy" id="2606936"/>
    <lineage>
        <taxon>Bacteria</taxon>
        <taxon>Pseudomonadati</taxon>
        <taxon>Pseudomonadota</taxon>
        <taxon>Gammaproteobacteria</taxon>
        <taxon>Oceanospirillales</taxon>
        <taxon>Halomonadaceae</taxon>
        <taxon>Billgrantia</taxon>
    </lineage>
</organism>
<dbReference type="Gene3D" id="3.40.630.30">
    <property type="match status" value="1"/>
</dbReference>
<gene>
    <name evidence="1" type="ORF">F0A17_01520</name>
</gene>
<proteinExistence type="predicted"/>
<evidence type="ECO:0000313" key="1">
    <source>
        <dbReference type="EMBL" id="KAA0014360.1"/>
    </source>
</evidence>
<dbReference type="EMBL" id="VTPY01000001">
    <property type="protein sequence ID" value="KAA0014360.1"/>
    <property type="molecule type" value="Genomic_DNA"/>
</dbReference>
<reference evidence="1 2" key="1">
    <citation type="submission" date="2019-08" db="EMBL/GenBank/DDBJ databases">
        <title>Bioinformatics analysis of the strain L3 and L5.</title>
        <authorList>
            <person name="Li X."/>
        </authorList>
    </citation>
    <scope>NUCLEOTIDE SEQUENCE [LARGE SCALE GENOMIC DNA]</scope>
    <source>
        <strain evidence="1 2">L5</strain>
    </source>
</reference>
<name>A0A7V7KI26_9GAMM</name>
<protein>
    <submittedName>
        <fullName evidence="1">Uncharacterized protein</fullName>
    </submittedName>
</protein>
<comment type="caution">
    <text evidence="1">The sequence shown here is derived from an EMBL/GenBank/DDBJ whole genome shotgun (WGS) entry which is preliminary data.</text>
</comment>
<dbReference type="Proteomes" id="UP000486760">
    <property type="component" value="Unassembled WGS sequence"/>
</dbReference>
<dbReference type="RefSeq" id="WP_149326572.1">
    <property type="nucleotide sequence ID" value="NZ_VTPY01000001.1"/>
</dbReference>
<dbReference type="AlphaFoldDB" id="A0A7V7KI26"/>
<sequence length="291" mass="34243">MIGYHYFRNNGFLWRKHLGALLPLSMPHRNPGLRQSQAIALLAKHSAFLIRWESDFDSDAPTEWWHIIKSKPEELQDLSANTRNKVRRGERQFHVEPASRDDILEEGHNVYCSAYQRYETFEPMMSKTDFIRAIHDLPTETEFWAVRDRKSGKMEAFSENLVMDGACFYLSIWVTPDALKRYASYALIHHMNRHYLNARGLAYVSDGARNISHETGIHDFLIERFGFRRAYARLHVAYFPLLSPVIHALFPFRRRIGQARGRLWKKLTVLLEQEAIRRSFRIHRSERTVTG</sequence>
<keyword evidence="2" id="KW-1185">Reference proteome</keyword>
<evidence type="ECO:0000313" key="2">
    <source>
        <dbReference type="Proteomes" id="UP000486760"/>
    </source>
</evidence>